<proteinExistence type="predicted"/>
<dbReference type="Proteomes" id="UP000295264">
    <property type="component" value="Unassembled WGS sequence"/>
</dbReference>
<gene>
    <name evidence="1" type="ORF">DBR06_SOUSAS5610055</name>
</gene>
<feature type="non-terminal residue" evidence="1">
    <location>
        <position position="35"/>
    </location>
</feature>
<reference evidence="1 2" key="1">
    <citation type="journal article" date="2018" name="Genomics">
        <title>Molecular footprints of inshore aquatic adaptation in Indo-Pacific humpback dolphin (Sousa chinensis).</title>
        <authorList>
            <person name="Ming Y."/>
            <person name="Jian J."/>
            <person name="Yu F."/>
            <person name="Yu X."/>
            <person name="Wang J."/>
            <person name="Liu W."/>
        </authorList>
    </citation>
    <scope>NUCLEOTIDE SEQUENCE [LARGE SCALE GENOMIC DNA]</scope>
    <source>
        <strain evidence="1">MY-2018</strain>
        <tissue evidence="1">Skin</tissue>
    </source>
</reference>
<organism evidence="1 2">
    <name type="scientific">Sousa chinensis</name>
    <name type="common">Indo-pacific humpbacked dolphin</name>
    <name type="synonym">Steno chinensis</name>
    <dbReference type="NCBI Taxonomy" id="103600"/>
    <lineage>
        <taxon>Eukaryota</taxon>
        <taxon>Metazoa</taxon>
        <taxon>Chordata</taxon>
        <taxon>Craniata</taxon>
        <taxon>Vertebrata</taxon>
        <taxon>Euteleostomi</taxon>
        <taxon>Mammalia</taxon>
        <taxon>Eutheria</taxon>
        <taxon>Laurasiatheria</taxon>
        <taxon>Artiodactyla</taxon>
        <taxon>Whippomorpha</taxon>
        <taxon>Cetacea</taxon>
        <taxon>Odontoceti</taxon>
        <taxon>Delphinidae</taxon>
        <taxon>Sousa</taxon>
    </lineage>
</organism>
<comment type="caution">
    <text evidence="1">The sequence shown here is derived from an EMBL/GenBank/DDBJ whole genome shotgun (WGS) entry which is preliminary data.</text>
</comment>
<dbReference type="EMBL" id="QWLN02001567">
    <property type="protein sequence ID" value="TEA41197.1"/>
    <property type="molecule type" value="Genomic_DNA"/>
</dbReference>
<feature type="non-terminal residue" evidence="1">
    <location>
        <position position="1"/>
    </location>
</feature>
<keyword evidence="2" id="KW-1185">Reference proteome</keyword>
<sequence length="35" mass="3912">GRHLSVHLNYLPSYYHLPWVVRALVGDGAGPPVDR</sequence>
<evidence type="ECO:0000313" key="2">
    <source>
        <dbReference type="Proteomes" id="UP000295264"/>
    </source>
</evidence>
<accession>A0A484GZC9</accession>
<protein>
    <submittedName>
        <fullName evidence="1">Uncharacterized protein</fullName>
    </submittedName>
</protein>
<evidence type="ECO:0000313" key="1">
    <source>
        <dbReference type="EMBL" id="TEA41197.1"/>
    </source>
</evidence>
<name>A0A484GZC9_SOUCH</name>
<dbReference type="AlphaFoldDB" id="A0A484GZC9"/>